<dbReference type="GO" id="GO:0016491">
    <property type="term" value="F:oxidoreductase activity"/>
    <property type="evidence" value="ECO:0007669"/>
    <property type="project" value="UniProtKB-KW"/>
</dbReference>
<dbReference type="GO" id="GO:0005886">
    <property type="term" value="C:plasma membrane"/>
    <property type="evidence" value="ECO:0007669"/>
    <property type="project" value="UniProtKB-SubCell"/>
</dbReference>
<evidence type="ECO:0000256" key="4">
    <source>
        <dbReference type="ARBA" id="ARBA00022475"/>
    </source>
</evidence>
<evidence type="ECO:0000256" key="8">
    <source>
        <dbReference type="ARBA" id="ARBA00022989"/>
    </source>
</evidence>
<keyword evidence="10 13" id="KW-0472">Membrane</keyword>
<evidence type="ECO:0000313" key="15">
    <source>
        <dbReference type="Proteomes" id="UP000769766"/>
    </source>
</evidence>
<comment type="similarity">
    <text evidence="2 13">Belongs to the complex I subunit 6 family.</text>
</comment>
<dbReference type="Proteomes" id="UP000769766">
    <property type="component" value="Unassembled WGS sequence"/>
</dbReference>
<feature type="transmembrane region" description="Helical" evidence="13">
    <location>
        <begin position="56"/>
        <end position="76"/>
    </location>
</feature>
<name>A0A932CRJ1_UNCTE</name>
<comment type="subcellular location">
    <subcellularLocation>
        <location evidence="1 13">Cell membrane</location>
        <topology evidence="1 13">Multi-pass membrane protein</topology>
    </subcellularLocation>
</comment>
<gene>
    <name evidence="14" type="primary">nuoJ</name>
    <name evidence="14" type="ORF">HYY20_13980</name>
</gene>
<evidence type="ECO:0000256" key="2">
    <source>
        <dbReference type="ARBA" id="ARBA00005698"/>
    </source>
</evidence>
<comment type="caution">
    <text evidence="14">The sequence shown here is derived from an EMBL/GenBank/DDBJ whole genome shotgun (WGS) entry which is preliminary data.</text>
</comment>
<sequence>MNLLFYASAIVSVIAGILVITRRNAMHALLYLILLFLAIALMLFTLGAPFVAALQIIVYAGAILVLFVFAVMLLNLGPAQEEREREWLSGGIWILPLILAAILLGLTVYALSVPAGPGTDLLGKPVGPKEVGLSLFQKYVLGVELASLLLLAGLVSAFHLGIFLRGGGMRSDGDRTV</sequence>
<keyword evidence="6 13" id="KW-0874">Quinone</keyword>
<proteinExistence type="inferred from homology"/>
<evidence type="ECO:0000256" key="5">
    <source>
        <dbReference type="ARBA" id="ARBA00022692"/>
    </source>
</evidence>
<organism evidence="14 15">
    <name type="scientific">Tectimicrobiota bacterium</name>
    <dbReference type="NCBI Taxonomy" id="2528274"/>
    <lineage>
        <taxon>Bacteria</taxon>
        <taxon>Pseudomonadati</taxon>
        <taxon>Nitrospinota/Tectimicrobiota group</taxon>
        <taxon>Candidatus Tectimicrobiota</taxon>
    </lineage>
</organism>
<dbReference type="NCBIfam" id="NF005162">
    <property type="entry name" value="PRK06638.1-1"/>
    <property type="match status" value="1"/>
</dbReference>
<keyword evidence="14" id="KW-0560">Oxidoreductase</keyword>
<reference evidence="14" key="1">
    <citation type="submission" date="2020-07" db="EMBL/GenBank/DDBJ databases">
        <title>Huge and variable diversity of episymbiotic CPR bacteria and DPANN archaea in groundwater ecosystems.</title>
        <authorList>
            <person name="He C.Y."/>
            <person name="Keren R."/>
            <person name="Whittaker M."/>
            <person name="Farag I.F."/>
            <person name="Doudna J."/>
            <person name="Cate J.H.D."/>
            <person name="Banfield J.F."/>
        </authorList>
    </citation>
    <scope>NUCLEOTIDE SEQUENCE</scope>
    <source>
        <strain evidence="14">NC_groundwater_672_Ag_B-0.1um_62_36</strain>
    </source>
</reference>
<keyword evidence="7" id="KW-1278">Translocase</keyword>
<evidence type="ECO:0000256" key="6">
    <source>
        <dbReference type="ARBA" id="ARBA00022719"/>
    </source>
</evidence>
<dbReference type="FunFam" id="1.20.120.1200:FF:000001">
    <property type="entry name" value="NADH-quinone oxidoreductase subunit J"/>
    <property type="match status" value="1"/>
</dbReference>
<feature type="transmembrane region" description="Helical" evidence="13">
    <location>
        <begin position="6"/>
        <end position="21"/>
    </location>
</feature>
<dbReference type="PANTHER" id="PTHR33269">
    <property type="entry name" value="NADH-UBIQUINONE OXIDOREDUCTASE CHAIN 6"/>
    <property type="match status" value="1"/>
</dbReference>
<dbReference type="AlphaFoldDB" id="A0A932CRJ1"/>
<evidence type="ECO:0000256" key="1">
    <source>
        <dbReference type="ARBA" id="ARBA00004651"/>
    </source>
</evidence>
<evidence type="ECO:0000256" key="9">
    <source>
        <dbReference type="ARBA" id="ARBA00023027"/>
    </source>
</evidence>
<evidence type="ECO:0000256" key="13">
    <source>
        <dbReference type="RuleBase" id="RU004429"/>
    </source>
</evidence>
<evidence type="ECO:0000256" key="10">
    <source>
        <dbReference type="ARBA" id="ARBA00023136"/>
    </source>
</evidence>
<evidence type="ECO:0000256" key="12">
    <source>
        <dbReference type="ARBA" id="ARBA00047712"/>
    </source>
</evidence>
<keyword evidence="9 13" id="KW-0520">NAD</keyword>
<dbReference type="Pfam" id="PF00499">
    <property type="entry name" value="Oxidored_q3"/>
    <property type="match status" value="1"/>
</dbReference>
<dbReference type="GO" id="GO:0048038">
    <property type="term" value="F:quinone binding"/>
    <property type="evidence" value="ECO:0007669"/>
    <property type="project" value="UniProtKB-UniRule"/>
</dbReference>
<dbReference type="InterPro" id="IPR001457">
    <property type="entry name" value="NADH_UbQ/plastoQ_OxRdtase_su6"/>
</dbReference>
<dbReference type="PANTHER" id="PTHR33269:SF17">
    <property type="entry name" value="NADH-UBIQUINONE OXIDOREDUCTASE CHAIN 6"/>
    <property type="match status" value="1"/>
</dbReference>
<accession>A0A932CRJ1</accession>
<keyword evidence="8 13" id="KW-1133">Transmembrane helix</keyword>
<keyword evidence="5 13" id="KW-0812">Transmembrane</keyword>
<dbReference type="GO" id="GO:0008137">
    <property type="term" value="F:NADH dehydrogenase (ubiquinone) activity"/>
    <property type="evidence" value="ECO:0007669"/>
    <property type="project" value="UniProtKB-UniRule"/>
</dbReference>
<evidence type="ECO:0000256" key="7">
    <source>
        <dbReference type="ARBA" id="ARBA00022967"/>
    </source>
</evidence>
<feature type="transmembrane region" description="Helical" evidence="13">
    <location>
        <begin position="88"/>
        <end position="111"/>
    </location>
</feature>
<feature type="transmembrane region" description="Helical" evidence="13">
    <location>
        <begin position="139"/>
        <end position="164"/>
    </location>
</feature>
<evidence type="ECO:0000256" key="3">
    <source>
        <dbReference type="ARBA" id="ARBA00019907"/>
    </source>
</evidence>
<comment type="catalytic activity">
    <reaction evidence="12 13">
        <text>a quinone + NADH + 5 H(+)(in) = a quinol + NAD(+) + 4 H(+)(out)</text>
        <dbReference type="Rhea" id="RHEA:57888"/>
        <dbReference type="ChEBI" id="CHEBI:15378"/>
        <dbReference type="ChEBI" id="CHEBI:24646"/>
        <dbReference type="ChEBI" id="CHEBI:57540"/>
        <dbReference type="ChEBI" id="CHEBI:57945"/>
        <dbReference type="ChEBI" id="CHEBI:132124"/>
    </reaction>
</comment>
<dbReference type="EC" id="7.1.1.-" evidence="13"/>
<evidence type="ECO:0000313" key="14">
    <source>
        <dbReference type="EMBL" id="MBI2877981.1"/>
    </source>
</evidence>
<evidence type="ECO:0000256" key="11">
    <source>
        <dbReference type="ARBA" id="ARBA00025811"/>
    </source>
</evidence>
<dbReference type="Gene3D" id="1.20.120.1200">
    <property type="entry name" value="NADH-ubiquinone/plastoquinone oxidoreductase chain 6, subunit NuoJ"/>
    <property type="match status" value="1"/>
</dbReference>
<comment type="function">
    <text evidence="13">NDH-1 shuttles electrons from NADH, via FMN and iron-sulfur (Fe-S) centers, to quinones in the respiratory chain. Couples the redox reaction to proton translocation (for every two electrons transferred, four hydrogen ions are translocated across the cytoplasmic membrane), and thus conserves the redox energy in a proton gradient.</text>
</comment>
<comment type="subunit">
    <text evidence="11">Composed of 13 different subunits. Subunits NuoA, H, J, K, L, M, N constitute the membrane sector of the complex.</text>
</comment>
<protein>
    <recommendedName>
        <fullName evidence="3 13">NADH-quinone oxidoreductase subunit J</fullName>
        <ecNumber evidence="13">7.1.1.-</ecNumber>
    </recommendedName>
</protein>
<dbReference type="InterPro" id="IPR042106">
    <property type="entry name" value="Nuo/plastoQ_OxRdtase_6_NuoJ"/>
</dbReference>
<keyword evidence="4 13" id="KW-1003">Cell membrane</keyword>
<dbReference type="EMBL" id="JACPRF010000425">
    <property type="protein sequence ID" value="MBI2877981.1"/>
    <property type="molecule type" value="Genomic_DNA"/>
</dbReference>
<feature type="transmembrane region" description="Helical" evidence="13">
    <location>
        <begin position="28"/>
        <end position="50"/>
    </location>
</feature>